<dbReference type="GO" id="GO:0005952">
    <property type="term" value="C:cAMP-dependent protein kinase complex"/>
    <property type="evidence" value="ECO:0007669"/>
    <property type="project" value="TreeGrafter"/>
</dbReference>
<dbReference type="Gene3D" id="2.60.120.10">
    <property type="entry name" value="Jelly Rolls"/>
    <property type="match status" value="3"/>
</dbReference>
<dbReference type="Pfam" id="PF00027">
    <property type="entry name" value="cNMP_binding"/>
    <property type="match status" value="3"/>
</dbReference>
<sequence length="943" mass="103698">MGCNSSRAVAEPAAATLTSAIPEANTDANVPNAPSPNVSGSPRHGGRKASITAPIVKGAQQVGKGVQTAGKNVQKVSDHAIKGAVKGVQKSVDVTVSVGTTAVQGVQKMSDHAIKGAQKIGETTVNVGTTAVNVGTTAVHGVQKGAQKIGETAVKGVKTVGKGAKRGMDDALRRLSVVGNRFLDPGLALQLLRPIGDKMTEGAHHVKNIFAVPLNFKDSYKPPYHEKTEDERACIETALRGNFVFESLSDFKPLIDAFEKVSFKATDAIINQGDDGDYFYTVLQGEIEFLINDKQVGTAGPGVSFGELALLYTCPRAASVKALGDVVLFRVDQTCFRYLLKNLTEKSQGEKVSLLAGVSFLETLSHHEHNKLSRVMVPVRFRKDDYLVKNGDSGDTFFVVSMGELKATNMESSGVSKETDKIMKAGDFFGEKSLVSGEPHSADVVALTDGLAFRIDKSTFERVLGKLSRLILRAQEQKALQEIPLIQDSNLDEQTLLSLAKLIKEKKFKSGESVFEKDVPTQAAMYFVREGKVQIQMDDDVIIKVAGDCFGEEQLLVDTKLETSTNMKAAKAVSISTAKLIVDSTLGVLTLMDCRKILDTQLLGKSERSIKDSLMDREVSEKELKRHKILGCGTFGTVWLVSRNSHGEKVPYALKVQSKYELIQDGQAKAVVQEKNIMATLRHPFLIRLVNSYQDESFVYLLMELIQGGELYNVIHTDDHDSLPEDQARFYAAGISEGLVFMHKRGFVYRDLKPENVLINAHGYPVIIDFGFAKYVTDKTYTLCGTPLYLAPEVILNRGHNWGADHWSMGVLFYEMITGGTPFYRSGMQQMDLFRAIVKGSFNLNSELCSDACSDIIHGLLTRNPNQRLGSLAGAEDDILNHEWFGSIDFDMLRGYEIDPPYIPQITDPLDGSHFEDWSHLEDKTKKKFPKLKKEEEDIFANF</sequence>
<evidence type="ECO:0000256" key="5">
    <source>
        <dbReference type="ARBA" id="ARBA00022679"/>
    </source>
</evidence>
<evidence type="ECO:0000256" key="8">
    <source>
        <dbReference type="ARBA" id="ARBA00022840"/>
    </source>
</evidence>
<evidence type="ECO:0000256" key="6">
    <source>
        <dbReference type="ARBA" id="ARBA00022741"/>
    </source>
</evidence>
<evidence type="ECO:0000256" key="2">
    <source>
        <dbReference type="ARBA" id="ARBA00012428"/>
    </source>
</evidence>
<dbReference type="SUPFAM" id="SSF56112">
    <property type="entry name" value="Protein kinase-like (PK-like)"/>
    <property type="match status" value="1"/>
</dbReference>
<feature type="binding site" evidence="12">
    <location>
        <position position="655"/>
    </location>
    <ligand>
        <name>ATP</name>
        <dbReference type="ChEBI" id="CHEBI:30616"/>
    </ligand>
</feature>
<evidence type="ECO:0000259" key="15">
    <source>
        <dbReference type="PROSITE" id="PS50042"/>
    </source>
</evidence>
<reference evidence="17 18" key="1">
    <citation type="journal article" date="2015" name="Plant Cell">
        <title>Oil accumulation by the oleaginous diatom Fistulifera solaris as revealed by the genome and transcriptome.</title>
        <authorList>
            <person name="Tanaka T."/>
            <person name="Maeda Y."/>
            <person name="Veluchamy A."/>
            <person name="Tanaka M."/>
            <person name="Abida H."/>
            <person name="Marechal E."/>
            <person name="Bowler C."/>
            <person name="Muto M."/>
            <person name="Sunaga Y."/>
            <person name="Tanaka M."/>
            <person name="Yoshino T."/>
            <person name="Taniguchi T."/>
            <person name="Fukuda Y."/>
            <person name="Nemoto M."/>
            <person name="Matsumoto M."/>
            <person name="Wong P.S."/>
            <person name="Aburatani S."/>
            <person name="Fujibuchi W."/>
        </authorList>
    </citation>
    <scope>NUCLEOTIDE SEQUENCE [LARGE SCALE GENOMIC DNA]</scope>
    <source>
        <strain evidence="17 18">JPCC DA0580</strain>
    </source>
</reference>
<feature type="domain" description="Cyclic nucleotide-binding" evidence="15">
    <location>
        <begin position="254"/>
        <end position="340"/>
    </location>
</feature>
<evidence type="ECO:0000256" key="1">
    <source>
        <dbReference type="ARBA" id="ARBA00006352"/>
    </source>
</evidence>
<evidence type="ECO:0000256" key="9">
    <source>
        <dbReference type="ARBA" id="ARBA00022992"/>
    </source>
</evidence>
<dbReference type="InterPro" id="IPR000595">
    <property type="entry name" value="cNMP-bd_dom"/>
</dbReference>
<dbReference type="SMART" id="SM00100">
    <property type="entry name" value="cNMP"/>
    <property type="match status" value="3"/>
</dbReference>
<dbReference type="PROSITE" id="PS50042">
    <property type="entry name" value="CNMP_BINDING_3"/>
    <property type="match status" value="3"/>
</dbReference>
<evidence type="ECO:0000313" key="18">
    <source>
        <dbReference type="Proteomes" id="UP000198406"/>
    </source>
</evidence>
<evidence type="ECO:0000313" key="17">
    <source>
        <dbReference type="EMBL" id="GAX16306.1"/>
    </source>
</evidence>
<comment type="catalytic activity">
    <reaction evidence="11">
        <text>L-seryl-[protein] + ATP = O-phospho-L-seryl-[protein] + ADP + H(+)</text>
        <dbReference type="Rhea" id="RHEA:17989"/>
        <dbReference type="Rhea" id="RHEA-COMP:9863"/>
        <dbReference type="Rhea" id="RHEA-COMP:11604"/>
        <dbReference type="ChEBI" id="CHEBI:15378"/>
        <dbReference type="ChEBI" id="CHEBI:29999"/>
        <dbReference type="ChEBI" id="CHEBI:30616"/>
        <dbReference type="ChEBI" id="CHEBI:83421"/>
        <dbReference type="ChEBI" id="CHEBI:456216"/>
        <dbReference type="EC" id="2.7.11.12"/>
    </reaction>
</comment>
<dbReference type="OrthoDB" id="37858at2759"/>
<dbReference type="Pfam" id="PF00069">
    <property type="entry name" value="Pkinase"/>
    <property type="match status" value="1"/>
</dbReference>
<dbReference type="EC" id="2.7.11.12" evidence="2"/>
<dbReference type="SMART" id="SM00220">
    <property type="entry name" value="S_TKc"/>
    <property type="match status" value="1"/>
</dbReference>
<feature type="domain" description="Cyclic nucleotide-binding" evidence="15">
    <location>
        <begin position="360"/>
        <end position="481"/>
    </location>
</feature>
<feature type="region of interest" description="Disordered" evidence="13">
    <location>
        <begin position="20"/>
        <end position="48"/>
    </location>
</feature>
<evidence type="ECO:0000256" key="7">
    <source>
        <dbReference type="ARBA" id="ARBA00022777"/>
    </source>
</evidence>
<keyword evidence="7 17" id="KW-0418">Kinase</keyword>
<evidence type="ECO:0000256" key="11">
    <source>
        <dbReference type="ARBA" id="ARBA00047462"/>
    </source>
</evidence>
<dbReference type="FunCoup" id="A0A1Z5JQX8">
    <property type="interactions" value="8"/>
</dbReference>
<dbReference type="AlphaFoldDB" id="A0A1Z5JQX8"/>
<evidence type="ECO:0000256" key="12">
    <source>
        <dbReference type="PROSITE-ProRule" id="PRU10141"/>
    </source>
</evidence>
<dbReference type="InterPro" id="IPR017441">
    <property type="entry name" value="Protein_kinase_ATP_BS"/>
</dbReference>
<dbReference type="GO" id="GO:0106310">
    <property type="term" value="F:protein serine kinase activity"/>
    <property type="evidence" value="ECO:0007669"/>
    <property type="project" value="RHEA"/>
</dbReference>
<organism evidence="17 18">
    <name type="scientific">Fistulifera solaris</name>
    <name type="common">Oleaginous diatom</name>
    <dbReference type="NCBI Taxonomy" id="1519565"/>
    <lineage>
        <taxon>Eukaryota</taxon>
        <taxon>Sar</taxon>
        <taxon>Stramenopiles</taxon>
        <taxon>Ochrophyta</taxon>
        <taxon>Bacillariophyta</taxon>
        <taxon>Bacillariophyceae</taxon>
        <taxon>Bacillariophycidae</taxon>
        <taxon>Naviculales</taxon>
        <taxon>Naviculaceae</taxon>
        <taxon>Fistulifera</taxon>
    </lineage>
</organism>
<dbReference type="PROSITE" id="PS50011">
    <property type="entry name" value="PROTEIN_KINASE_DOM"/>
    <property type="match status" value="1"/>
</dbReference>
<comment type="catalytic activity">
    <reaction evidence="10">
        <text>L-threonyl-[protein] + ATP = O-phospho-L-threonyl-[protein] + ADP + H(+)</text>
        <dbReference type="Rhea" id="RHEA:46608"/>
        <dbReference type="Rhea" id="RHEA-COMP:11060"/>
        <dbReference type="Rhea" id="RHEA-COMP:11605"/>
        <dbReference type="ChEBI" id="CHEBI:15378"/>
        <dbReference type="ChEBI" id="CHEBI:30013"/>
        <dbReference type="ChEBI" id="CHEBI:30616"/>
        <dbReference type="ChEBI" id="CHEBI:61977"/>
        <dbReference type="ChEBI" id="CHEBI:456216"/>
        <dbReference type="EC" id="2.7.11.12"/>
    </reaction>
</comment>
<dbReference type="SMR" id="A0A1Z5JQX8"/>
<feature type="domain" description="Cyclic nucleotide-binding" evidence="15">
    <location>
        <begin position="489"/>
        <end position="580"/>
    </location>
</feature>
<name>A0A1Z5JQX8_FISSO</name>
<dbReference type="InterPro" id="IPR011009">
    <property type="entry name" value="Kinase-like_dom_sf"/>
</dbReference>
<evidence type="ECO:0000256" key="3">
    <source>
        <dbReference type="ARBA" id="ARBA00022527"/>
    </source>
</evidence>
<dbReference type="InterPro" id="IPR008271">
    <property type="entry name" value="Ser/Thr_kinase_AS"/>
</dbReference>
<comment type="similarity">
    <text evidence="1">Belongs to the protein kinase superfamily. AGC Ser/Thr protein kinase family. cGMP subfamily.</text>
</comment>
<keyword evidence="6 12" id="KW-0547">Nucleotide-binding</keyword>
<dbReference type="GO" id="GO:0004691">
    <property type="term" value="F:cAMP-dependent protein kinase activity"/>
    <property type="evidence" value="ECO:0007669"/>
    <property type="project" value="TreeGrafter"/>
</dbReference>
<feature type="domain" description="Protein kinase" evidence="14">
    <location>
        <begin position="624"/>
        <end position="885"/>
    </location>
</feature>
<evidence type="ECO:0000256" key="4">
    <source>
        <dbReference type="ARBA" id="ARBA00022535"/>
    </source>
</evidence>
<keyword evidence="18" id="KW-1185">Reference proteome</keyword>
<dbReference type="PRINTS" id="PR00103">
    <property type="entry name" value="CAMPKINASE"/>
</dbReference>
<evidence type="ECO:0000256" key="10">
    <source>
        <dbReference type="ARBA" id="ARBA00047298"/>
    </source>
</evidence>
<dbReference type="GO" id="GO:0004692">
    <property type="term" value="F:cGMP-dependent protein kinase activity"/>
    <property type="evidence" value="ECO:0007669"/>
    <property type="project" value="UniProtKB-EC"/>
</dbReference>
<dbReference type="EMBL" id="BDSP01000103">
    <property type="protein sequence ID" value="GAX16306.1"/>
    <property type="molecule type" value="Genomic_DNA"/>
</dbReference>
<dbReference type="PROSITE" id="PS00889">
    <property type="entry name" value="CNMP_BINDING_2"/>
    <property type="match status" value="1"/>
</dbReference>
<keyword evidence="8 12" id="KW-0067">ATP-binding</keyword>
<keyword evidence="9" id="KW-0142">cGMP-binding</keyword>
<keyword evidence="4" id="KW-0140">cGMP</keyword>
<dbReference type="SUPFAM" id="SSF51206">
    <property type="entry name" value="cAMP-binding domain-like"/>
    <property type="match status" value="3"/>
</dbReference>
<dbReference type="InterPro" id="IPR018490">
    <property type="entry name" value="cNMP-bd_dom_sf"/>
</dbReference>
<evidence type="ECO:0000259" key="16">
    <source>
        <dbReference type="PROSITE" id="PS51285"/>
    </source>
</evidence>
<dbReference type="PANTHER" id="PTHR24353">
    <property type="entry name" value="CYCLIC NUCLEOTIDE-DEPENDENT PROTEIN KINASE"/>
    <property type="match status" value="1"/>
</dbReference>
<comment type="caution">
    <text evidence="17">The sequence shown here is derived from an EMBL/GenBank/DDBJ whole genome shotgun (WGS) entry which is preliminary data.</text>
</comment>
<evidence type="ECO:0000259" key="14">
    <source>
        <dbReference type="PROSITE" id="PS50011"/>
    </source>
</evidence>
<dbReference type="GO" id="GO:0005524">
    <property type="term" value="F:ATP binding"/>
    <property type="evidence" value="ECO:0007669"/>
    <property type="project" value="UniProtKB-UniRule"/>
</dbReference>
<gene>
    <name evidence="17" type="ORF">FisN_35Hh004</name>
</gene>
<dbReference type="InterPro" id="IPR000961">
    <property type="entry name" value="AGC-kinase_C"/>
</dbReference>
<dbReference type="PROSITE" id="PS00888">
    <property type="entry name" value="CNMP_BINDING_1"/>
    <property type="match status" value="1"/>
</dbReference>
<dbReference type="Gene3D" id="3.30.200.20">
    <property type="entry name" value="Phosphorylase Kinase, domain 1"/>
    <property type="match status" value="1"/>
</dbReference>
<dbReference type="InParanoid" id="A0A1Z5JQX8"/>
<evidence type="ECO:0000256" key="13">
    <source>
        <dbReference type="SAM" id="MobiDB-lite"/>
    </source>
</evidence>
<dbReference type="GO" id="GO:0030553">
    <property type="term" value="F:cGMP binding"/>
    <property type="evidence" value="ECO:0007669"/>
    <property type="project" value="UniProtKB-KW"/>
</dbReference>
<dbReference type="InterPro" id="IPR014710">
    <property type="entry name" value="RmlC-like_jellyroll"/>
</dbReference>
<feature type="domain" description="AGC-kinase C-terminal" evidence="16">
    <location>
        <begin position="886"/>
        <end position="943"/>
    </location>
</feature>
<dbReference type="CDD" id="cd00038">
    <property type="entry name" value="CAP_ED"/>
    <property type="match status" value="3"/>
</dbReference>
<dbReference type="Proteomes" id="UP000198406">
    <property type="component" value="Unassembled WGS sequence"/>
</dbReference>
<accession>A0A1Z5JQX8</accession>
<proteinExistence type="inferred from homology"/>
<dbReference type="PROSITE" id="PS51285">
    <property type="entry name" value="AGC_KINASE_CTER"/>
    <property type="match status" value="1"/>
</dbReference>
<protein>
    <recommendedName>
        <fullName evidence="2">cGMP-dependent protein kinase</fullName>
        <ecNumber evidence="2">2.7.11.12</ecNumber>
    </recommendedName>
</protein>
<dbReference type="PROSITE" id="PS00107">
    <property type="entry name" value="PROTEIN_KINASE_ATP"/>
    <property type="match status" value="1"/>
</dbReference>
<keyword evidence="3" id="KW-0723">Serine/threonine-protein kinase</keyword>
<keyword evidence="5 17" id="KW-0808">Transferase</keyword>
<dbReference type="PROSITE" id="PS00108">
    <property type="entry name" value="PROTEIN_KINASE_ST"/>
    <property type="match status" value="1"/>
</dbReference>
<dbReference type="InterPro" id="IPR000719">
    <property type="entry name" value="Prot_kinase_dom"/>
</dbReference>
<dbReference type="InterPro" id="IPR018488">
    <property type="entry name" value="cNMP-bd_CS"/>
</dbReference>
<dbReference type="PANTHER" id="PTHR24353:SF143">
    <property type="entry name" value="PROTEIN KINASE DOMAIN-CONTAINING PROTEIN"/>
    <property type="match status" value="1"/>
</dbReference>
<dbReference type="Gene3D" id="1.10.510.10">
    <property type="entry name" value="Transferase(Phosphotransferase) domain 1"/>
    <property type="match status" value="1"/>
</dbReference>